<dbReference type="InterPro" id="IPR011009">
    <property type="entry name" value="Kinase-like_dom_sf"/>
</dbReference>
<dbReference type="PROSITE" id="PS01187">
    <property type="entry name" value="EGF_CA"/>
    <property type="match status" value="1"/>
</dbReference>
<keyword evidence="13" id="KW-0812">Transmembrane</keyword>
<dbReference type="InterPro" id="IPR001245">
    <property type="entry name" value="Ser-Thr/Tyr_kinase_cat_dom"/>
</dbReference>
<proteinExistence type="predicted"/>
<dbReference type="Gene3D" id="2.10.25.10">
    <property type="entry name" value="Laminin"/>
    <property type="match status" value="1"/>
</dbReference>
<protein>
    <recommendedName>
        <fullName evidence="19">Protein kinase domain-containing protein</fullName>
    </recommendedName>
</protein>
<feature type="transmembrane region" description="Helical" evidence="13">
    <location>
        <begin position="351"/>
        <end position="373"/>
    </location>
</feature>
<dbReference type="CDD" id="cd00054">
    <property type="entry name" value="EGF_CA"/>
    <property type="match status" value="1"/>
</dbReference>
<feature type="non-terminal residue" evidence="17">
    <location>
        <position position="1"/>
    </location>
</feature>
<dbReference type="PROSITE" id="PS50026">
    <property type="entry name" value="EGF_3"/>
    <property type="match status" value="1"/>
</dbReference>
<dbReference type="Gramene" id="TVU37676">
    <property type="protein sequence ID" value="TVU37676"/>
    <property type="gene ID" value="EJB05_11004"/>
</dbReference>
<evidence type="ECO:0008006" key="19">
    <source>
        <dbReference type="Google" id="ProtNLM"/>
    </source>
</evidence>
<dbReference type="InterPro" id="IPR000742">
    <property type="entry name" value="EGF"/>
</dbReference>
<evidence type="ECO:0000259" key="15">
    <source>
        <dbReference type="PROSITE" id="PS50011"/>
    </source>
</evidence>
<evidence type="ECO:0000256" key="10">
    <source>
        <dbReference type="ARBA" id="ARBA00023180"/>
    </source>
</evidence>
<keyword evidence="13" id="KW-1133">Transmembrane helix</keyword>
<dbReference type="SMART" id="SM00179">
    <property type="entry name" value="EGF_CA"/>
    <property type="match status" value="1"/>
</dbReference>
<evidence type="ECO:0000256" key="4">
    <source>
        <dbReference type="ARBA" id="ARBA00022679"/>
    </source>
</evidence>
<gene>
    <name evidence="17" type="ORF">EJB05_11004</name>
</gene>
<comment type="caution">
    <text evidence="11">Lacks conserved residue(s) required for the propagation of feature annotation.</text>
</comment>
<keyword evidence="10" id="KW-0325">Glycoprotein</keyword>
<dbReference type="AlphaFoldDB" id="A0A5J9VQ71"/>
<dbReference type="GO" id="GO:0005524">
    <property type="term" value="F:ATP binding"/>
    <property type="evidence" value="ECO:0007669"/>
    <property type="project" value="UniProtKB-UniRule"/>
</dbReference>
<evidence type="ECO:0000256" key="8">
    <source>
        <dbReference type="ARBA" id="ARBA00022840"/>
    </source>
</evidence>
<dbReference type="InterPro" id="IPR017441">
    <property type="entry name" value="Protein_kinase_ATP_BS"/>
</dbReference>
<keyword evidence="5 14" id="KW-0732">Signal</keyword>
<evidence type="ECO:0000259" key="16">
    <source>
        <dbReference type="PROSITE" id="PS50026"/>
    </source>
</evidence>
<evidence type="ECO:0000256" key="13">
    <source>
        <dbReference type="SAM" id="Phobius"/>
    </source>
</evidence>
<sequence>MACRAVLATLLWLSAAPWLPAAAGGPLAPPAGQECQTKCGSVDIPFPFGYGPEHCMLQGFGVQCNDTGKGVFKPFLGTTNAELLDISLLSGQARVLNHISSYCYDTSSQKMNGTVWHWNLKRTPFTFSDTANKFTVVGCRTLAYIGDSTDDAAAYTTGCVSMCRPHDTAALINGSCSGMGCCLTAIPAGLQYYQVWFDRRLSANNRKSPCSYAVLMESSNFTFSPSYVTTSSALHNGLVPVVLEWSIGLDSCDIAREKPEYACVSNYSQCFDAADRGRGYICNCTKGFEGNPYIPDGCKDINECDDRTKYPCFGECVNTNGGFNCSCPAGTEGNAYIQVCKKDSFPPRARLAVGIFAVILVCLVVFLAIEVFCHKRRNKRQGYFEALGGQMLSRMLKTDGNTDFTFFGRGEILKATRNFHKSNIIGEGEHGSVYKADLTVGGATTTVAVKRCKQIDKSRTEEFVQELVILCRVSHPNVVKLLGCCLHFEAPMLGYEFVRHGTLNNLLHCHGGKTTPPKQRRRVALATRLRIAAEAAAALAHLHAPPHTTFHGDVKPENILLGEGWAAKVSDFGCSTLDDGVQVVPKGTLAYLDPEFLQDFQITDRTDVYSLGVVLMELLTRTKPPAKEQKNLRIRFQESIENGTLGELLDADIVGEEEGALGVIYEAAELARRCTAVPGKTRPAMGQVADELRRLSNRMPERANALQDLEVPGYDDGFASTESETTGFYSLGSKAALSTELAR</sequence>
<keyword evidence="8 12" id="KW-0067">ATP-binding</keyword>
<dbReference type="InterPro" id="IPR025287">
    <property type="entry name" value="WAK_GUB"/>
</dbReference>
<organism evidence="17 18">
    <name type="scientific">Eragrostis curvula</name>
    <name type="common">weeping love grass</name>
    <dbReference type="NCBI Taxonomy" id="38414"/>
    <lineage>
        <taxon>Eukaryota</taxon>
        <taxon>Viridiplantae</taxon>
        <taxon>Streptophyta</taxon>
        <taxon>Embryophyta</taxon>
        <taxon>Tracheophyta</taxon>
        <taxon>Spermatophyta</taxon>
        <taxon>Magnoliopsida</taxon>
        <taxon>Liliopsida</taxon>
        <taxon>Poales</taxon>
        <taxon>Poaceae</taxon>
        <taxon>PACMAD clade</taxon>
        <taxon>Chloridoideae</taxon>
        <taxon>Eragrostideae</taxon>
        <taxon>Eragrostidinae</taxon>
        <taxon>Eragrostis</taxon>
    </lineage>
</organism>
<feature type="chain" id="PRO_5023890141" description="Protein kinase domain-containing protein" evidence="14">
    <location>
        <begin position="24"/>
        <end position="743"/>
    </location>
</feature>
<keyword evidence="2" id="KW-0723">Serine/threonine-protein kinase</keyword>
<feature type="signal peptide" evidence="14">
    <location>
        <begin position="1"/>
        <end position="23"/>
    </location>
</feature>
<evidence type="ECO:0000256" key="6">
    <source>
        <dbReference type="ARBA" id="ARBA00022737"/>
    </source>
</evidence>
<dbReference type="InterPro" id="IPR000152">
    <property type="entry name" value="EGF-type_Asp/Asn_hydroxyl_site"/>
</dbReference>
<evidence type="ECO:0000256" key="12">
    <source>
        <dbReference type="PROSITE-ProRule" id="PRU10141"/>
    </source>
</evidence>
<keyword evidence="2" id="KW-0418">Kinase</keyword>
<dbReference type="GO" id="GO:0005886">
    <property type="term" value="C:plasma membrane"/>
    <property type="evidence" value="ECO:0007669"/>
    <property type="project" value="TreeGrafter"/>
</dbReference>
<evidence type="ECO:0000256" key="7">
    <source>
        <dbReference type="ARBA" id="ARBA00022741"/>
    </source>
</evidence>
<dbReference type="Pfam" id="PF13947">
    <property type="entry name" value="GUB_WAK_bind"/>
    <property type="match status" value="1"/>
</dbReference>
<evidence type="ECO:0000256" key="14">
    <source>
        <dbReference type="SAM" id="SignalP"/>
    </source>
</evidence>
<dbReference type="InterPro" id="IPR045274">
    <property type="entry name" value="WAK-like"/>
</dbReference>
<accession>A0A5J9VQ71</accession>
<dbReference type="InterPro" id="IPR001881">
    <property type="entry name" value="EGF-like_Ca-bd_dom"/>
</dbReference>
<dbReference type="InterPro" id="IPR000719">
    <property type="entry name" value="Prot_kinase_dom"/>
</dbReference>
<feature type="binding site" evidence="12">
    <location>
        <position position="450"/>
    </location>
    <ligand>
        <name>ATP</name>
        <dbReference type="ChEBI" id="CHEBI:30616"/>
    </ligand>
</feature>
<dbReference type="PROSITE" id="PS00107">
    <property type="entry name" value="PROTEIN_KINASE_ATP"/>
    <property type="match status" value="1"/>
</dbReference>
<dbReference type="Gene3D" id="3.30.200.20">
    <property type="entry name" value="Phosphorylase Kinase, domain 1"/>
    <property type="match status" value="1"/>
</dbReference>
<keyword evidence="7 12" id="KW-0547">Nucleotide-binding</keyword>
<dbReference type="Proteomes" id="UP000324897">
    <property type="component" value="Chromosome 4"/>
</dbReference>
<dbReference type="SUPFAM" id="SSF57184">
    <property type="entry name" value="Growth factor receptor domain"/>
    <property type="match status" value="1"/>
</dbReference>
<dbReference type="SMART" id="SM00181">
    <property type="entry name" value="EGF"/>
    <property type="match status" value="2"/>
</dbReference>
<evidence type="ECO:0000256" key="3">
    <source>
        <dbReference type="ARBA" id="ARBA00022536"/>
    </source>
</evidence>
<dbReference type="GO" id="GO:0030247">
    <property type="term" value="F:polysaccharide binding"/>
    <property type="evidence" value="ECO:0007669"/>
    <property type="project" value="InterPro"/>
</dbReference>
<evidence type="ECO:0000313" key="18">
    <source>
        <dbReference type="Proteomes" id="UP000324897"/>
    </source>
</evidence>
<dbReference type="GO" id="GO:0005509">
    <property type="term" value="F:calcium ion binding"/>
    <property type="evidence" value="ECO:0007669"/>
    <property type="project" value="InterPro"/>
</dbReference>
<dbReference type="GO" id="GO:0004674">
    <property type="term" value="F:protein serine/threonine kinase activity"/>
    <property type="evidence" value="ECO:0007669"/>
    <property type="project" value="UniProtKB-KW"/>
</dbReference>
<dbReference type="OrthoDB" id="626167at2759"/>
<dbReference type="EMBL" id="RWGY01000007">
    <property type="protein sequence ID" value="TVU37676.1"/>
    <property type="molecule type" value="Genomic_DNA"/>
</dbReference>
<dbReference type="PROSITE" id="PS00010">
    <property type="entry name" value="ASX_HYDROXYL"/>
    <property type="match status" value="1"/>
</dbReference>
<dbReference type="InterPro" id="IPR018097">
    <property type="entry name" value="EGF_Ca-bd_CS"/>
</dbReference>
<dbReference type="Gene3D" id="1.10.510.10">
    <property type="entry name" value="Transferase(Phosphotransferase) domain 1"/>
    <property type="match status" value="1"/>
</dbReference>
<dbReference type="PANTHER" id="PTHR27005">
    <property type="entry name" value="WALL-ASSOCIATED RECEPTOR KINASE-LIKE 21"/>
    <property type="match status" value="1"/>
</dbReference>
<evidence type="ECO:0000256" key="9">
    <source>
        <dbReference type="ARBA" id="ARBA00023157"/>
    </source>
</evidence>
<keyword evidence="13" id="KW-0472">Membrane</keyword>
<dbReference type="SUPFAM" id="SSF56112">
    <property type="entry name" value="Protein kinase-like (PK-like)"/>
    <property type="match status" value="1"/>
</dbReference>
<keyword evidence="9" id="KW-1015">Disulfide bond</keyword>
<evidence type="ECO:0000256" key="11">
    <source>
        <dbReference type="PROSITE-ProRule" id="PRU00076"/>
    </source>
</evidence>
<dbReference type="SMART" id="SM00220">
    <property type="entry name" value="S_TKc"/>
    <property type="match status" value="1"/>
</dbReference>
<dbReference type="PROSITE" id="PS50011">
    <property type="entry name" value="PROTEIN_KINASE_DOM"/>
    <property type="match status" value="1"/>
</dbReference>
<reference evidence="17 18" key="1">
    <citation type="journal article" date="2019" name="Sci. Rep.">
        <title>A high-quality genome of Eragrostis curvula grass provides insights into Poaceae evolution and supports new strategies to enhance forage quality.</title>
        <authorList>
            <person name="Carballo J."/>
            <person name="Santos B.A.C.M."/>
            <person name="Zappacosta D."/>
            <person name="Garbus I."/>
            <person name="Selva J.P."/>
            <person name="Gallo C.A."/>
            <person name="Diaz A."/>
            <person name="Albertini E."/>
            <person name="Caccamo M."/>
            <person name="Echenique V."/>
        </authorList>
    </citation>
    <scope>NUCLEOTIDE SEQUENCE [LARGE SCALE GENOMIC DNA]</scope>
    <source>
        <strain evidence="18">cv. Victoria</strain>
        <tissue evidence="17">Leaf</tissue>
    </source>
</reference>
<dbReference type="GO" id="GO:0007166">
    <property type="term" value="P:cell surface receptor signaling pathway"/>
    <property type="evidence" value="ECO:0007669"/>
    <property type="project" value="InterPro"/>
</dbReference>
<evidence type="ECO:0000256" key="2">
    <source>
        <dbReference type="ARBA" id="ARBA00022527"/>
    </source>
</evidence>
<dbReference type="FunFam" id="3.30.200.20:FF:000625">
    <property type="entry name" value="Os04g0372100 protein"/>
    <property type="match status" value="1"/>
</dbReference>
<comment type="subcellular location">
    <subcellularLocation>
        <location evidence="1">Membrane</location>
        <topology evidence="1">Single-pass type I membrane protein</topology>
    </subcellularLocation>
</comment>
<evidence type="ECO:0000313" key="17">
    <source>
        <dbReference type="EMBL" id="TVU37676.1"/>
    </source>
</evidence>
<keyword evidence="3 11" id="KW-0245">EGF-like domain</keyword>
<keyword evidence="18" id="KW-1185">Reference proteome</keyword>
<keyword evidence="6" id="KW-0677">Repeat</keyword>
<feature type="domain" description="EGF-like" evidence="16">
    <location>
        <begin position="300"/>
        <end position="341"/>
    </location>
</feature>
<dbReference type="InterPro" id="IPR009030">
    <property type="entry name" value="Growth_fac_rcpt_cys_sf"/>
</dbReference>
<evidence type="ECO:0000256" key="1">
    <source>
        <dbReference type="ARBA" id="ARBA00004479"/>
    </source>
</evidence>
<dbReference type="PANTHER" id="PTHR27005:SF37">
    <property type="entry name" value="OS04G0367600 PROTEIN"/>
    <property type="match status" value="1"/>
</dbReference>
<name>A0A5J9VQ71_9POAL</name>
<dbReference type="Pfam" id="PF07714">
    <property type="entry name" value="PK_Tyr_Ser-Thr"/>
    <property type="match status" value="1"/>
</dbReference>
<keyword evidence="4" id="KW-0808">Transferase</keyword>
<comment type="caution">
    <text evidence="17">The sequence shown here is derived from an EMBL/GenBank/DDBJ whole genome shotgun (WGS) entry which is preliminary data.</text>
</comment>
<evidence type="ECO:0000256" key="5">
    <source>
        <dbReference type="ARBA" id="ARBA00022729"/>
    </source>
</evidence>
<feature type="domain" description="Protein kinase" evidence="15">
    <location>
        <begin position="419"/>
        <end position="695"/>
    </location>
</feature>